<dbReference type="GO" id="GO:0005886">
    <property type="term" value="C:plasma membrane"/>
    <property type="evidence" value="ECO:0007669"/>
    <property type="project" value="UniProtKB-SubCell"/>
</dbReference>
<evidence type="ECO:0000256" key="4">
    <source>
        <dbReference type="ARBA" id="ARBA00022692"/>
    </source>
</evidence>
<evidence type="ECO:0000256" key="2">
    <source>
        <dbReference type="ARBA" id="ARBA00010792"/>
    </source>
</evidence>
<comment type="subcellular location">
    <subcellularLocation>
        <location evidence="1">Cell membrane</location>
        <topology evidence="1">Multi-pass membrane protein</topology>
    </subcellularLocation>
</comment>
<comment type="similarity">
    <text evidence="2">Belongs to the DedA family.</text>
</comment>
<dbReference type="InterPro" id="IPR032816">
    <property type="entry name" value="VTT_dom"/>
</dbReference>
<evidence type="ECO:0000256" key="5">
    <source>
        <dbReference type="ARBA" id="ARBA00022989"/>
    </source>
</evidence>
<sequence>MHIVTHVLLHTSPLLMYLLVGCVLLLESSGVPILNSTLLLFAGALVSLGHLNIVNLALVSIAGSVTGACLAYYIGGHGGQQVLLRLASLFRVDAGKITVVERWFQHSGAWMIFFSRMLPYARPFACFPAGIAQMNFLRFFCSAFVGSTIWCISMLVVGWNLGKRWELAVAAIQQYTLPVLALIILLLVLYIFFARQVKRHLQARFQRSSHSSECSHDLVATRRGFSKDRHWWGTISKR</sequence>
<name>A0A8J3N6D3_9CHLR</name>
<feature type="transmembrane region" description="Helical" evidence="7">
    <location>
        <begin position="57"/>
        <end position="75"/>
    </location>
</feature>
<comment type="caution">
    <text evidence="9">The sequence shown here is derived from an EMBL/GenBank/DDBJ whole genome shotgun (WGS) entry which is preliminary data.</text>
</comment>
<organism evidence="9 10">
    <name type="scientific">Reticulibacter mediterranei</name>
    <dbReference type="NCBI Taxonomy" id="2778369"/>
    <lineage>
        <taxon>Bacteria</taxon>
        <taxon>Bacillati</taxon>
        <taxon>Chloroflexota</taxon>
        <taxon>Ktedonobacteria</taxon>
        <taxon>Ktedonobacterales</taxon>
        <taxon>Reticulibacteraceae</taxon>
        <taxon>Reticulibacter</taxon>
    </lineage>
</organism>
<dbReference type="PANTHER" id="PTHR42709:SF6">
    <property type="entry name" value="UNDECAPRENYL PHOSPHATE TRANSPORTER A"/>
    <property type="match status" value="1"/>
</dbReference>
<accession>A0A8J3N6D3</accession>
<evidence type="ECO:0000313" key="9">
    <source>
        <dbReference type="EMBL" id="GHO95957.1"/>
    </source>
</evidence>
<dbReference type="Pfam" id="PF09335">
    <property type="entry name" value="VTT_dom"/>
    <property type="match status" value="1"/>
</dbReference>
<feature type="transmembrane region" description="Helical" evidence="7">
    <location>
        <begin position="6"/>
        <end position="26"/>
    </location>
</feature>
<dbReference type="InterPro" id="IPR051311">
    <property type="entry name" value="DedA_domain"/>
</dbReference>
<feature type="transmembrane region" description="Helical" evidence="7">
    <location>
        <begin position="174"/>
        <end position="194"/>
    </location>
</feature>
<evidence type="ECO:0000256" key="6">
    <source>
        <dbReference type="ARBA" id="ARBA00023136"/>
    </source>
</evidence>
<evidence type="ECO:0000256" key="3">
    <source>
        <dbReference type="ARBA" id="ARBA00022475"/>
    </source>
</evidence>
<dbReference type="AlphaFoldDB" id="A0A8J3N6D3"/>
<keyword evidence="5 7" id="KW-1133">Transmembrane helix</keyword>
<evidence type="ECO:0000256" key="7">
    <source>
        <dbReference type="SAM" id="Phobius"/>
    </source>
</evidence>
<feature type="domain" description="VTT" evidence="8">
    <location>
        <begin position="36"/>
        <end position="159"/>
    </location>
</feature>
<proteinExistence type="inferred from homology"/>
<evidence type="ECO:0000313" key="10">
    <source>
        <dbReference type="Proteomes" id="UP000597444"/>
    </source>
</evidence>
<dbReference type="EMBL" id="BNJK01000001">
    <property type="protein sequence ID" value="GHO95957.1"/>
    <property type="molecule type" value="Genomic_DNA"/>
</dbReference>
<protein>
    <submittedName>
        <fullName evidence="9">Membrane protein</fullName>
    </submittedName>
</protein>
<gene>
    <name evidence="9" type="ORF">KSF_060050</name>
</gene>
<feature type="transmembrane region" description="Helical" evidence="7">
    <location>
        <begin position="139"/>
        <end position="162"/>
    </location>
</feature>
<dbReference type="PANTHER" id="PTHR42709">
    <property type="entry name" value="ALKALINE PHOSPHATASE LIKE PROTEIN"/>
    <property type="match status" value="1"/>
</dbReference>
<reference evidence="9" key="1">
    <citation type="submission" date="2020-10" db="EMBL/GenBank/DDBJ databases">
        <title>Taxonomic study of unclassified bacteria belonging to the class Ktedonobacteria.</title>
        <authorList>
            <person name="Yabe S."/>
            <person name="Wang C.M."/>
            <person name="Zheng Y."/>
            <person name="Sakai Y."/>
            <person name="Cavaletti L."/>
            <person name="Monciardini P."/>
            <person name="Donadio S."/>
        </authorList>
    </citation>
    <scope>NUCLEOTIDE SEQUENCE</scope>
    <source>
        <strain evidence="9">ID150040</strain>
    </source>
</reference>
<evidence type="ECO:0000259" key="8">
    <source>
        <dbReference type="Pfam" id="PF09335"/>
    </source>
</evidence>
<keyword evidence="3" id="KW-1003">Cell membrane</keyword>
<keyword evidence="6 7" id="KW-0472">Membrane</keyword>
<keyword evidence="4 7" id="KW-0812">Transmembrane</keyword>
<keyword evidence="10" id="KW-1185">Reference proteome</keyword>
<dbReference type="RefSeq" id="WP_220206611.1">
    <property type="nucleotide sequence ID" value="NZ_BNJK01000001.1"/>
</dbReference>
<dbReference type="Proteomes" id="UP000597444">
    <property type="component" value="Unassembled WGS sequence"/>
</dbReference>
<evidence type="ECO:0000256" key="1">
    <source>
        <dbReference type="ARBA" id="ARBA00004651"/>
    </source>
</evidence>